<dbReference type="EMBL" id="VTDN01000003">
    <property type="protein sequence ID" value="MEB5476315.1"/>
    <property type="molecule type" value="Genomic_DNA"/>
</dbReference>
<keyword evidence="2" id="KW-1185">Reference proteome</keyword>
<accession>A0ABU6DR48</accession>
<comment type="caution">
    <text evidence="1">The sequence shown here is derived from an EMBL/GenBank/DDBJ whole genome shotgun (WGS) entry which is preliminary data.</text>
</comment>
<evidence type="ECO:0000313" key="2">
    <source>
        <dbReference type="Proteomes" id="UP001339883"/>
    </source>
</evidence>
<organism evidence="1 2">
    <name type="scientific">Acinetobacter pollinis</name>
    <dbReference type="NCBI Taxonomy" id="2605270"/>
    <lineage>
        <taxon>Bacteria</taxon>
        <taxon>Pseudomonadati</taxon>
        <taxon>Pseudomonadota</taxon>
        <taxon>Gammaproteobacteria</taxon>
        <taxon>Moraxellales</taxon>
        <taxon>Moraxellaceae</taxon>
        <taxon>Acinetobacter</taxon>
    </lineage>
</organism>
<sequence length="132" mass="14891">MRVVVFLFAINILGFTAVYAQPGYRICIVSGYDESNLNFLEKGLAVKVANGNGNNTCEKKMNYMTKYYLYAYPEDKLTFINAMGMAECEKVSRLIGADSNICKSMKVNKIYKYSSRYGEDAVANPSATFWHN</sequence>
<name>A0ABU6DR48_9GAMM</name>
<gene>
    <name evidence="1" type="ORF">I2F25_04490</name>
</gene>
<protein>
    <recommendedName>
        <fullName evidence="3">DUF4189 domain-containing protein</fullName>
    </recommendedName>
</protein>
<evidence type="ECO:0000313" key="1">
    <source>
        <dbReference type="EMBL" id="MEB5476315.1"/>
    </source>
</evidence>
<evidence type="ECO:0008006" key="3">
    <source>
        <dbReference type="Google" id="ProtNLM"/>
    </source>
</evidence>
<reference evidence="1 2" key="1">
    <citation type="submission" date="2019-08" db="EMBL/GenBank/DDBJ databases">
        <title>Five species of Acinetobacter isolated from floral nectar and animal pollinators.</title>
        <authorList>
            <person name="Hendry T.A."/>
        </authorList>
    </citation>
    <scope>NUCLEOTIDE SEQUENCE [LARGE SCALE GENOMIC DNA]</scope>
    <source>
        <strain evidence="1 2">MD18.27</strain>
    </source>
</reference>
<proteinExistence type="predicted"/>
<dbReference type="Proteomes" id="UP001339883">
    <property type="component" value="Unassembled WGS sequence"/>
</dbReference>
<dbReference type="RefSeq" id="WP_325774846.1">
    <property type="nucleotide sequence ID" value="NZ_VTDN01000003.1"/>
</dbReference>